<evidence type="ECO:0008006" key="4">
    <source>
        <dbReference type="Google" id="ProtNLM"/>
    </source>
</evidence>
<evidence type="ECO:0000313" key="3">
    <source>
        <dbReference type="Proteomes" id="UP000192273"/>
    </source>
</evidence>
<reference evidence="2 3" key="1">
    <citation type="submission" date="2017-03" db="EMBL/GenBank/DDBJ databases">
        <title>Genome Sequence of Roseovarius mucosus strain SMR3 Isolated from a culture of the Diatom Skeletonema marinoi.</title>
        <authorList>
            <person name="Topel M."/>
            <person name="Pinder M."/>
            <person name="Johansson O.N."/>
            <person name="Kourtchenko O."/>
            <person name="Godhe A."/>
            <person name="Clarke A.K."/>
        </authorList>
    </citation>
    <scope>NUCLEOTIDE SEQUENCE [LARGE SCALE GENOMIC DNA]</scope>
    <source>
        <strain evidence="2 3">SMR3</strain>
    </source>
</reference>
<proteinExistence type="predicted"/>
<dbReference type="KEGG" id="rmm:ROSMUCSMR3_02907"/>
<protein>
    <recommendedName>
        <fullName evidence="4">S-layer family protein</fullName>
    </recommendedName>
</protein>
<accession>A0A1V0RRH8</accession>
<keyword evidence="1" id="KW-0732">Signal</keyword>
<feature type="signal peptide" evidence="1">
    <location>
        <begin position="1"/>
        <end position="35"/>
    </location>
</feature>
<gene>
    <name evidence="2" type="ORF">ROSMUCSMR3_02907</name>
</gene>
<evidence type="ECO:0000256" key="1">
    <source>
        <dbReference type="SAM" id="SignalP"/>
    </source>
</evidence>
<dbReference type="EMBL" id="CP020474">
    <property type="protein sequence ID" value="ARE84374.1"/>
    <property type="molecule type" value="Genomic_DNA"/>
</dbReference>
<sequence length="1712" mass="165031">MTAYRNSPLQRASLMARLLGGASLAVLATYGPAMAQAVNITIDSAQVAPASAFTAANVTGFETVANSTQDSRAAVTASIVSGVLNSDIAGSGSSAVGIEDNALTATATGNVFTLDADQLGSDGGGAAGTLATLSGQFADGTVSTAITGSSLTIDGTGDATATSLAASDNTLSATTTVNNATSVFSDTISADLAGDLAQAQAAFITSPITLTGGDLTAQQLLSVEGGGSVVASTQAVEGAGLASTATITGSGISVSLGDLDATGSALSVDGNDIRASLTGNRASIGTDLTVDTTFDNTAAVLTQQQLGDGTTDVGLVSTADTSTLSVALDNATGSSLTVSSNTIGAQANGNVATLSGAGAGATVADGTFLRVDANTISSNTAGGEINNDLNSVVTFDDGAAANPGFGFVAGSQQAIESTAANAGTIQASSDGNSLSVTAADSAALGGALSGSNISVTDNTAFALASANTGGTAIDLSATSITATAGLASDQTLRGTDVDALLGDTGAFALSVTAEGDVTSSSILVDGNLSVAEASGNTGQTLLRADADTALLSNTSTDRGTGTVDTETTDSAATATTVDADFGVSANQAIVGSDVASTAVSSFGVTIGETGIASNDAGAIDASTISLSSNVQQATTSGNTLTNRIDLDANVIGALDTVGPVFADNSSAVSSLVSLQSIDSATSAASTTTLFLRQDDFATADTTSINASSLAIGANQNRSTTTANRVTNMLDVTADTAIIGADSLSGRANVETTATGAIGFAAGTSGLTNFQVNSGATVDATTTANAGIRAGGAGATVASLADSSASISDNITTASGASNIGASSITLNAGTETTSNAALTSVQDSSADVTAASTFDVGTAPATGINLTGAVSDSTVGVDNNVTVSSAMGNQNANTVSVTATTIDRASSTLAGNNNLFFAAADSADVRAEFAALNVQSQTGNISSTGVVDGLIGINVATGSNADLINSSATLDGNVLQSDAMSNLATNRVALAGTAAITETTTGLASVQTSGTAPATPITIGSSSTATFNFVQTDGNGDVINSTVSIDGNQSFDTATSNRATNTVSLAGNAISGEAANLAAVGVTLQPQVGAQVLADNTLSSVQTSVAAVTSASQITGTADTGGLTTTDSSLSISDNFARSFGMGNDAANVLSILADTSAAGASALSGTQVQIGNVSATAGVTATLDLQDGPVGSAVDSTLATDGNIGFARAMGNNQTNTLSIAATEVDGVSVAGENASFAALGDVVGTNRVFAGDNILTAFQGLVGDVAGVATVTTDTLVADTIDGSSVSASQNIAQSNVTGNVGNNLLSLAADTDVTGLSVLTSEQSGGATSDVTSTAGLNFTLDLAAAGAVNDVVNSALNVDGNLGFSTAFGNDVTNRLTATGTTVTGQDNTALSSVSIAGDDGVGTIATGTVSGTSDNLLGNFQTRTGGQVVTSAATLQVDLLATTGSAPGDAMTGSSATLSGNTLDSTATSNRANNTLALNAATVLTAGGAIANQQNSDSAVTSDVSLRGSLGSATFTDATGSSIALRDNTGIARAAGNDATNVLNASAGTAMNALFAGTAGATVGTGTPGALNATGTFASASNQVNSGAVTARASFGATPANPVSSLGVQTAALNSSSVDLSGNRLVADAVSNRVANTISISGRSPSTDVSTALTSRQVASGAVTSSVVGGNVSSANGALDASSARLGGNTFSASASGNIATSRLLRD</sequence>
<name>A0A1V0RRH8_9RHOB</name>
<keyword evidence="3" id="KW-1185">Reference proteome</keyword>
<feature type="chain" id="PRO_5012369377" description="S-layer family protein" evidence="1">
    <location>
        <begin position="36"/>
        <end position="1712"/>
    </location>
</feature>
<organism evidence="2 3">
    <name type="scientific">Roseovarius mucosus</name>
    <dbReference type="NCBI Taxonomy" id="215743"/>
    <lineage>
        <taxon>Bacteria</taxon>
        <taxon>Pseudomonadati</taxon>
        <taxon>Pseudomonadota</taxon>
        <taxon>Alphaproteobacteria</taxon>
        <taxon>Rhodobacterales</taxon>
        <taxon>Roseobacteraceae</taxon>
        <taxon>Roseovarius</taxon>
    </lineage>
</organism>
<evidence type="ECO:0000313" key="2">
    <source>
        <dbReference type="EMBL" id="ARE84374.1"/>
    </source>
</evidence>
<dbReference type="Proteomes" id="UP000192273">
    <property type="component" value="Chromosome"/>
</dbReference>